<dbReference type="CDD" id="cd19105">
    <property type="entry name" value="AKR_unchar"/>
    <property type="match status" value="1"/>
</dbReference>
<dbReference type="Gene3D" id="3.20.20.100">
    <property type="entry name" value="NADP-dependent oxidoreductase domain"/>
    <property type="match status" value="1"/>
</dbReference>
<comment type="caution">
    <text evidence="3">The sequence shown here is derived from an EMBL/GenBank/DDBJ whole genome shotgun (WGS) entry which is preliminary data.</text>
</comment>
<evidence type="ECO:0000259" key="2">
    <source>
        <dbReference type="Pfam" id="PF00248"/>
    </source>
</evidence>
<dbReference type="Pfam" id="PF00248">
    <property type="entry name" value="Aldo_ket_red"/>
    <property type="match status" value="1"/>
</dbReference>
<dbReference type="SUPFAM" id="SSF51430">
    <property type="entry name" value="NAD(P)-linked oxidoreductase"/>
    <property type="match status" value="1"/>
</dbReference>
<dbReference type="GO" id="GO:0016491">
    <property type="term" value="F:oxidoreductase activity"/>
    <property type="evidence" value="ECO:0007669"/>
    <property type="project" value="UniProtKB-KW"/>
</dbReference>
<feature type="chain" id="PRO_5046735535" evidence="1">
    <location>
        <begin position="25"/>
        <end position="401"/>
    </location>
</feature>
<proteinExistence type="predicted"/>
<dbReference type="Proteomes" id="UP000060487">
    <property type="component" value="Unassembled WGS sequence"/>
</dbReference>
<evidence type="ECO:0000313" key="4">
    <source>
        <dbReference type="Proteomes" id="UP000060487"/>
    </source>
</evidence>
<dbReference type="SUPFAM" id="SSF46548">
    <property type="entry name" value="alpha-helical ferredoxin"/>
    <property type="match status" value="1"/>
</dbReference>
<dbReference type="EC" id="1.1.1.-" evidence="3"/>
<organism evidence="3 4">
    <name type="scientific">Candidatus Magnetominusculus xianensis</name>
    <dbReference type="NCBI Taxonomy" id="1748249"/>
    <lineage>
        <taxon>Bacteria</taxon>
        <taxon>Pseudomonadati</taxon>
        <taxon>Nitrospirota</taxon>
        <taxon>Nitrospiria</taxon>
        <taxon>Nitrospirales</taxon>
        <taxon>Nitrospiraceae</taxon>
        <taxon>Candidatus Magnetominusculus</taxon>
    </lineage>
</organism>
<keyword evidence="1" id="KW-0732">Signal</keyword>
<dbReference type="PANTHER" id="PTHR43312">
    <property type="entry name" value="D-THREO-ALDOSE 1-DEHYDROGENASE"/>
    <property type="match status" value="1"/>
</dbReference>
<dbReference type="InterPro" id="IPR036812">
    <property type="entry name" value="NAD(P)_OxRdtase_dom_sf"/>
</dbReference>
<sequence>MERRTFIKSATLLAAAGVSSIAGAEGEAPVGGEKARVKRYRPLGKTGIKMSDISFGAGRLTSAALVLRAVDRGMNYFDTAPDYGPSEDFIGEALRKMKARDKIHLVSKFCQPVSYQPGKSHLQVGSKKQDYIAAVENSLKRMGTDYLDAVFVHAMGEGKELDQEKNRLLDPEMLSATEALKKAGKVRALAVSSHGPNNMETLLLEAVRSGHYDFIMPAFNFLKFPKVPEVLKEAKTRDVGVVAMKVLAGTRESGMKFDPGQFEQSAFKWALHHPEVSGLVITIQSAQDLDNYLPASGQPFTAADQRVLDQYAALHGADYCRTGCGDCLQACEQGVDVAAILRYQMYFENYGDEKRAMLSYAALERNAGLCAGCEDDACTSACGYGLPVSRKLRAAHRLLTL</sequence>
<accession>A0ABR5SD98</accession>
<feature type="signal peptide" evidence="1">
    <location>
        <begin position="1"/>
        <end position="24"/>
    </location>
</feature>
<dbReference type="InterPro" id="IPR023210">
    <property type="entry name" value="NADP_OxRdtase_dom"/>
</dbReference>
<dbReference type="RefSeq" id="WP_236861771.1">
    <property type="nucleotide sequence ID" value="NZ_LNQR01000111.1"/>
</dbReference>
<keyword evidence="3" id="KW-0560">Oxidoreductase</keyword>
<evidence type="ECO:0000256" key="1">
    <source>
        <dbReference type="SAM" id="SignalP"/>
    </source>
</evidence>
<reference evidence="3 4" key="1">
    <citation type="submission" date="2015-11" db="EMBL/GenBank/DDBJ databases">
        <authorList>
            <person name="Lin W."/>
        </authorList>
    </citation>
    <scope>NUCLEOTIDE SEQUENCE [LARGE SCALE GENOMIC DNA]</scope>
    <source>
        <strain evidence="3 4">HCH-1</strain>
    </source>
</reference>
<dbReference type="EMBL" id="LNQR01000111">
    <property type="protein sequence ID" value="KWT78808.1"/>
    <property type="molecule type" value="Genomic_DNA"/>
</dbReference>
<keyword evidence="4" id="KW-1185">Reference proteome</keyword>
<evidence type="ECO:0000313" key="3">
    <source>
        <dbReference type="EMBL" id="KWT78808.1"/>
    </source>
</evidence>
<protein>
    <submittedName>
        <fullName evidence="3">Aldo/keto reductase</fullName>
        <ecNumber evidence="3">1.1.1.-</ecNumber>
    </submittedName>
</protein>
<feature type="domain" description="NADP-dependent oxidoreductase" evidence="2">
    <location>
        <begin position="62"/>
        <end position="251"/>
    </location>
</feature>
<gene>
    <name evidence="3" type="ORF">ASN18_2797</name>
</gene>
<dbReference type="InterPro" id="IPR053135">
    <property type="entry name" value="AKR2_Oxidoreductase"/>
</dbReference>
<name>A0ABR5SD98_9BACT</name>
<dbReference type="PANTHER" id="PTHR43312:SF1">
    <property type="entry name" value="NADP-DEPENDENT OXIDOREDUCTASE DOMAIN-CONTAINING PROTEIN"/>
    <property type="match status" value="1"/>
</dbReference>